<proteinExistence type="predicted"/>
<gene>
    <name evidence="1" type="ORF">ACFSUL_01350</name>
</gene>
<comment type="caution">
    <text evidence="1">The sequence shown here is derived from an EMBL/GenBank/DDBJ whole genome shotgun (WGS) entry which is preliminary data.</text>
</comment>
<evidence type="ECO:0000313" key="2">
    <source>
        <dbReference type="Proteomes" id="UP001597506"/>
    </source>
</evidence>
<name>A0ABW5RN33_9BACI</name>
<dbReference type="EMBL" id="JBHUMF010000002">
    <property type="protein sequence ID" value="MFD2679389.1"/>
    <property type="molecule type" value="Genomic_DNA"/>
</dbReference>
<dbReference type="RefSeq" id="WP_377931987.1">
    <property type="nucleotide sequence ID" value="NZ_JBHUMF010000002.1"/>
</dbReference>
<sequence length="52" mass="6213">MTYLREAVEKRRQYFIKLLIQKGVFQSTSSSIEKLTLSELESVYKKFQNKKP</sequence>
<evidence type="ECO:0000313" key="1">
    <source>
        <dbReference type="EMBL" id="MFD2679389.1"/>
    </source>
</evidence>
<keyword evidence="2" id="KW-1185">Reference proteome</keyword>
<reference evidence="2" key="1">
    <citation type="journal article" date="2019" name="Int. J. Syst. Evol. Microbiol.">
        <title>The Global Catalogue of Microorganisms (GCM) 10K type strain sequencing project: providing services to taxonomists for standard genome sequencing and annotation.</title>
        <authorList>
            <consortium name="The Broad Institute Genomics Platform"/>
            <consortium name="The Broad Institute Genome Sequencing Center for Infectious Disease"/>
            <person name="Wu L."/>
            <person name="Ma J."/>
        </authorList>
    </citation>
    <scope>NUCLEOTIDE SEQUENCE [LARGE SCALE GENOMIC DNA]</scope>
    <source>
        <strain evidence="2">KCTC 3913</strain>
    </source>
</reference>
<accession>A0ABW5RN33</accession>
<dbReference type="InterPro" id="IPR025072">
    <property type="entry name" value="Fur_reg_FbpA"/>
</dbReference>
<organism evidence="1 2">
    <name type="scientific">Bacillus seohaeanensis</name>
    <dbReference type="NCBI Taxonomy" id="284580"/>
    <lineage>
        <taxon>Bacteria</taxon>
        <taxon>Bacillati</taxon>
        <taxon>Bacillota</taxon>
        <taxon>Bacilli</taxon>
        <taxon>Bacillales</taxon>
        <taxon>Bacillaceae</taxon>
        <taxon>Bacillus</taxon>
    </lineage>
</organism>
<protein>
    <submittedName>
        <fullName evidence="1">Fur-regulated basic protein FbpA</fullName>
    </submittedName>
</protein>
<dbReference type="Proteomes" id="UP001597506">
    <property type="component" value="Unassembled WGS sequence"/>
</dbReference>
<dbReference type="Pfam" id="PF13076">
    <property type="entry name" value="Fur_reg_FbpA"/>
    <property type="match status" value="1"/>
</dbReference>